<feature type="compositionally biased region" description="Basic and acidic residues" evidence="1">
    <location>
        <begin position="277"/>
        <end position="288"/>
    </location>
</feature>
<feature type="region of interest" description="Disordered" evidence="1">
    <location>
        <begin position="65"/>
        <end position="96"/>
    </location>
</feature>
<gene>
    <name evidence="2" type="ORF">R1sor_019583</name>
</gene>
<reference evidence="2 3" key="1">
    <citation type="submission" date="2024-09" db="EMBL/GenBank/DDBJ databases">
        <title>Chromosome-scale assembly of Riccia sorocarpa.</title>
        <authorList>
            <person name="Paukszto L."/>
        </authorList>
    </citation>
    <scope>NUCLEOTIDE SEQUENCE [LARGE SCALE GENOMIC DNA]</scope>
    <source>
        <strain evidence="2">LP-2024</strain>
        <tissue evidence="2">Aerial parts of the thallus</tissue>
    </source>
</reference>
<evidence type="ECO:0000313" key="2">
    <source>
        <dbReference type="EMBL" id="KAL3701561.1"/>
    </source>
</evidence>
<proteinExistence type="predicted"/>
<dbReference type="Proteomes" id="UP001633002">
    <property type="component" value="Unassembled WGS sequence"/>
</dbReference>
<feature type="compositionally biased region" description="Polar residues" evidence="1">
    <location>
        <begin position="82"/>
        <end position="96"/>
    </location>
</feature>
<name>A0ABD3IH37_9MARC</name>
<accession>A0ABD3IH37</accession>
<feature type="compositionally biased region" description="Acidic residues" evidence="1">
    <location>
        <begin position="219"/>
        <end position="228"/>
    </location>
</feature>
<evidence type="ECO:0000256" key="1">
    <source>
        <dbReference type="SAM" id="MobiDB-lite"/>
    </source>
</evidence>
<feature type="compositionally biased region" description="Pro residues" evidence="1">
    <location>
        <begin position="69"/>
        <end position="78"/>
    </location>
</feature>
<evidence type="ECO:0000313" key="3">
    <source>
        <dbReference type="Proteomes" id="UP001633002"/>
    </source>
</evidence>
<sequence>MGTDLNVLAAQIAKNSEENRRLQQLLMEKTTMMQHAGLLPTSRQGQNNTSGGVKVLHAAQSLDKRKNVMPPPSIPPPGKTVGNPTSSASLLTNCTGPISAGTSSGIGGNATGAPANLRPTAQMEKLQFGAEPGTQGEQRRRAIEQMKPTRARREQAWVNATSSMEPRQPAPPTGPSLRGSAQPIPQYIQEPRQTKGARRKQVETHVGDSSNRFTALALMEEDDPEEEPTPATIPPPSNTDSKGNRISNDTSPLTRSSGPQVDIAGGSGHDQVDEDHMDFMKEVKRKPE</sequence>
<protein>
    <submittedName>
        <fullName evidence="2">Uncharacterized protein</fullName>
    </submittedName>
</protein>
<dbReference type="EMBL" id="JBJQOH010000001">
    <property type="protein sequence ID" value="KAL3701561.1"/>
    <property type="molecule type" value="Genomic_DNA"/>
</dbReference>
<comment type="caution">
    <text evidence="2">The sequence shown here is derived from an EMBL/GenBank/DDBJ whole genome shotgun (WGS) entry which is preliminary data.</text>
</comment>
<organism evidence="2 3">
    <name type="scientific">Riccia sorocarpa</name>
    <dbReference type="NCBI Taxonomy" id="122646"/>
    <lineage>
        <taxon>Eukaryota</taxon>
        <taxon>Viridiplantae</taxon>
        <taxon>Streptophyta</taxon>
        <taxon>Embryophyta</taxon>
        <taxon>Marchantiophyta</taxon>
        <taxon>Marchantiopsida</taxon>
        <taxon>Marchantiidae</taxon>
        <taxon>Marchantiales</taxon>
        <taxon>Ricciaceae</taxon>
        <taxon>Riccia</taxon>
    </lineage>
</organism>
<feature type="compositionally biased region" description="Polar residues" evidence="1">
    <location>
        <begin position="238"/>
        <end position="259"/>
    </location>
</feature>
<feature type="region of interest" description="Disordered" evidence="1">
    <location>
        <begin position="129"/>
        <end position="288"/>
    </location>
</feature>
<dbReference type="AlphaFoldDB" id="A0ABD3IH37"/>
<keyword evidence="3" id="KW-1185">Reference proteome</keyword>